<dbReference type="STRING" id="48269.A0A183MI54"/>
<sequence length="374" mass="43179">MHKYQTRLHVIFADEMDEIMRNNREISQFCANSSKCMKRTFTFPETKFFAVTAYQNNRVIIIIIIVCCFVIYLYYVLISFSELRKTTEKNEAYLIAHTIKPDKKLNKKLRPKSQLMITKQVKTATECDNLFGPCLCIHNQKIQKTDEVNELKSSSMNIKHALNNFTNLTSNFNSNYLQTPFVSSLNEGEKVGILSSPMCDKFDTKSDNNILANTPRELCRSNAYQDLNIDSKMFSNHGSIDTFQNNKFYHTDNKEQNFNVYTLYKPSSISYDWLDGESVAQFHFHETAKETCLFSSSHQELSPTLSESCTIHKNINNGNVSSNVVSEHLNNLTCQTIIQEHIGNSHFTGNEDEAIAHPHEIKNVMEEMKYFIRT</sequence>
<evidence type="ECO:0000313" key="2">
    <source>
        <dbReference type="EMBL" id="VDP19022.1"/>
    </source>
</evidence>
<keyword evidence="1" id="KW-0238">DNA-binding</keyword>
<evidence type="ECO:0000256" key="1">
    <source>
        <dbReference type="PROSITE-ProRule" id="PRU00201"/>
    </source>
</evidence>
<keyword evidence="3" id="KW-1185">Reference proteome</keyword>
<dbReference type="GO" id="GO:0005634">
    <property type="term" value="C:nucleus"/>
    <property type="evidence" value="ECO:0007669"/>
    <property type="project" value="UniProtKB-SubCell"/>
</dbReference>
<dbReference type="AlphaFoldDB" id="A0A183MI54"/>
<dbReference type="PANTHER" id="PTHR11267:SF181">
    <property type="entry name" value="OPTOMOTOR-BLIND PROTEIN"/>
    <property type="match status" value="1"/>
</dbReference>
<comment type="subcellular location">
    <subcellularLocation>
        <location evidence="1">Nucleus</location>
    </subcellularLocation>
</comment>
<dbReference type="Gene3D" id="2.60.40.820">
    <property type="entry name" value="Transcription factor, T-box"/>
    <property type="match status" value="1"/>
</dbReference>
<dbReference type="GO" id="GO:0000785">
    <property type="term" value="C:chromatin"/>
    <property type="evidence" value="ECO:0007669"/>
    <property type="project" value="TreeGrafter"/>
</dbReference>
<dbReference type="PROSITE" id="PS50252">
    <property type="entry name" value="TBOX_3"/>
    <property type="match status" value="1"/>
</dbReference>
<dbReference type="GO" id="GO:0001708">
    <property type="term" value="P:cell fate specification"/>
    <property type="evidence" value="ECO:0007669"/>
    <property type="project" value="TreeGrafter"/>
</dbReference>
<dbReference type="PANTHER" id="PTHR11267">
    <property type="entry name" value="T-BOX PROTEIN-RELATED"/>
    <property type="match status" value="1"/>
</dbReference>
<dbReference type="InterPro" id="IPR036960">
    <property type="entry name" value="T-box_sf"/>
</dbReference>
<proteinExistence type="predicted"/>
<dbReference type="Proteomes" id="UP000277204">
    <property type="component" value="Unassembled WGS sequence"/>
</dbReference>
<dbReference type="GO" id="GO:0000978">
    <property type="term" value="F:RNA polymerase II cis-regulatory region sequence-specific DNA binding"/>
    <property type="evidence" value="ECO:0007669"/>
    <property type="project" value="InterPro"/>
</dbReference>
<reference evidence="2 3" key="1">
    <citation type="submission" date="2018-11" db="EMBL/GenBank/DDBJ databases">
        <authorList>
            <consortium name="Pathogen Informatics"/>
        </authorList>
    </citation>
    <scope>NUCLEOTIDE SEQUENCE [LARGE SCALE GENOMIC DNA]</scope>
    <source>
        <strain evidence="2 3">Zambia</strain>
    </source>
</reference>
<dbReference type="GO" id="GO:0000981">
    <property type="term" value="F:DNA-binding transcription factor activity, RNA polymerase II-specific"/>
    <property type="evidence" value="ECO:0007669"/>
    <property type="project" value="TreeGrafter"/>
</dbReference>
<keyword evidence="1" id="KW-0539">Nucleus</keyword>
<gene>
    <name evidence="2" type="ORF">SMRZ_LOCUS15729</name>
</gene>
<dbReference type="SUPFAM" id="SSF49417">
    <property type="entry name" value="p53-like transcription factors"/>
    <property type="match status" value="1"/>
</dbReference>
<evidence type="ECO:0000313" key="3">
    <source>
        <dbReference type="Proteomes" id="UP000277204"/>
    </source>
</evidence>
<dbReference type="EMBL" id="UZAI01016989">
    <property type="protein sequence ID" value="VDP19022.1"/>
    <property type="molecule type" value="Genomic_DNA"/>
</dbReference>
<dbReference type="Pfam" id="PF00907">
    <property type="entry name" value="T-box"/>
    <property type="match status" value="1"/>
</dbReference>
<dbReference type="InterPro" id="IPR008967">
    <property type="entry name" value="p53-like_TF_DNA-bd_sf"/>
</dbReference>
<dbReference type="InterPro" id="IPR046360">
    <property type="entry name" value="T-box_DNA-bd"/>
</dbReference>
<dbReference type="GO" id="GO:0045893">
    <property type="term" value="P:positive regulation of DNA-templated transcription"/>
    <property type="evidence" value="ECO:0007669"/>
    <property type="project" value="InterPro"/>
</dbReference>
<comment type="caution">
    <text evidence="1">Lacks conserved residue(s) required for the propagation of feature annotation.</text>
</comment>
<organism evidence="2 3">
    <name type="scientific">Schistosoma margrebowiei</name>
    <dbReference type="NCBI Taxonomy" id="48269"/>
    <lineage>
        <taxon>Eukaryota</taxon>
        <taxon>Metazoa</taxon>
        <taxon>Spiralia</taxon>
        <taxon>Lophotrochozoa</taxon>
        <taxon>Platyhelminthes</taxon>
        <taxon>Trematoda</taxon>
        <taxon>Digenea</taxon>
        <taxon>Strigeidida</taxon>
        <taxon>Schistosomatoidea</taxon>
        <taxon>Schistosomatidae</taxon>
        <taxon>Schistosoma</taxon>
    </lineage>
</organism>
<protein>
    <submittedName>
        <fullName evidence="2">Uncharacterized protein</fullName>
    </submittedName>
</protein>
<accession>A0A183MI54</accession>
<name>A0A183MI54_9TREM</name>
<dbReference type="InterPro" id="IPR001699">
    <property type="entry name" value="TF_T-box"/>
</dbReference>